<feature type="transmembrane region" description="Helical" evidence="1">
    <location>
        <begin position="7"/>
        <end position="28"/>
    </location>
</feature>
<dbReference type="Proteomes" id="UP000319384">
    <property type="component" value="Unassembled WGS sequence"/>
</dbReference>
<proteinExistence type="predicted"/>
<gene>
    <name evidence="2" type="ORF">EVA95_01360</name>
</gene>
<keyword evidence="1" id="KW-0812">Transmembrane</keyword>
<evidence type="ECO:0000313" key="3">
    <source>
        <dbReference type="Proteomes" id="UP000319384"/>
    </source>
</evidence>
<protein>
    <submittedName>
        <fullName evidence="2">YggT family protein</fullName>
    </submittedName>
</protein>
<dbReference type="AlphaFoldDB" id="A0A520N0J2"/>
<keyword evidence="1" id="KW-1133">Transmembrane helix</keyword>
<comment type="caution">
    <text evidence="2">The sequence shown here is derived from an EMBL/GenBank/DDBJ whole genome shotgun (WGS) entry which is preliminary data.</text>
</comment>
<dbReference type="EMBL" id="SHBH01000006">
    <property type="protein sequence ID" value="RZO27000.1"/>
    <property type="molecule type" value="Genomic_DNA"/>
</dbReference>
<organism evidence="2 3">
    <name type="scientific">SAR86 cluster bacterium</name>
    <dbReference type="NCBI Taxonomy" id="2030880"/>
    <lineage>
        <taxon>Bacteria</taxon>
        <taxon>Pseudomonadati</taxon>
        <taxon>Pseudomonadota</taxon>
        <taxon>Gammaproteobacteria</taxon>
        <taxon>SAR86 cluster</taxon>
    </lineage>
</organism>
<dbReference type="InterPro" id="IPR003425">
    <property type="entry name" value="CCB3/YggT"/>
</dbReference>
<feature type="transmembrane region" description="Helical" evidence="1">
    <location>
        <begin position="141"/>
        <end position="162"/>
    </location>
</feature>
<feature type="transmembrane region" description="Helical" evidence="1">
    <location>
        <begin position="54"/>
        <end position="77"/>
    </location>
</feature>
<keyword evidence="1" id="KW-0472">Membrane</keyword>
<name>A0A520N0J2_9GAMM</name>
<evidence type="ECO:0000313" key="2">
    <source>
        <dbReference type="EMBL" id="RZO27000.1"/>
    </source>
</evidence>
<feature type="transmembrane region" description="Helical" evidence="1">
    <location>
        <begin position="84"/>
        <end position="116"/>
    </location>
</feature>
<evidence type="ECO:0000256" key="1">
    <source>
        <dbReference type="SAM" id="Phobius"/>
    </source>
</evidence>
<accession>A0A520N0J2</accession>
<reference evidence="2 3" key="1">
    <citation type="submission" date="2019-02" db="EMBL/GenBank/DDBJ databases">
        <title>Prokaryotic population dynamics and viral predation in marine succession experiment using metagenomics: the confinement effect.</title>
        <authorList>
            <person name="Haro-Moreno J.M."/>
            <person name="Rodriguez-Valera F."/>
            <person name="Lopez-Perez M."/>
        </authorList>
    </citation>
    <scope>NUCLEOTIDE SEQUENCE [LARGE SCALE GENOMIC DNA]</scope>
    <source>
        <strain evidence="2">MED-G162</strain>
    </source>
</reference>
<sequence>MITDFQILGLILNFLNYFFVFLLIFNLLKVNYFNPIVAIFVKVYNPLSKILPMLINPIVNIFVIAVVVKLLSLIVYFGNQYETVALLGVAIIQTIMVTLRIIFFAVIGGVILSWVAPEKSNAFLELVTEISYKTMSPIRKYIPSAGGLDFSPLFVLIIINLLESFLSDILRSIV</sequence>
<dbReference type="Pfam" id="PF02325">
    <property type="entry name" value="CCB3_YggT"/>
    <property type="match status" value="1"/>
</dbReference>
<dbReference type="GO" id="GO:0016020">
    <property type="term" value="C:membrane"/>
    <property type="evidence" value="ECO:0007669"/>
    <property type="project" value="InterPro"/>
</dbReference>